<accession>A0A559IPL0</accession>
<protein>
    <submittedName>
        <fullName evidence="2">Gx transporter family protein</fullName>
    </submittedName>
</protein>
<dbReference type="InterPro" id="IPR010898">
    <property type="entry name" value="Hpre_diP_synth_I"/>
</dbReference>
<dbReference type="OrthoDB" id="9799095at2"/>
<dbReference type="Pfam" id="PF07456">
    <property type="entry name" value="Hpre_diP_synt_I"/>
    <property type="match status" value="1"/>
</dbReference>
<organism evidence="2 3">
    <name type="scientific">Paenibacillus agilis</name>
    <dbReference type="NCBI Taxonomy" id="3020863"/>
    <lineage>
        <taxon>Bacteria</taxon>
        <taxon>Bacillati</taxon>
        <taxon>Bacillota</taxon>
        <taxon>Bacilli</taxon>
        <taxon>Bacillales</taxon>
        <taxon>Paenibacillaceae</taxon>
        <taxon>Paenibacillus</taxon>
    </lineage>
</organism>
<gene>
    <name evidence="2" type="ORF">FPZ44_17560</name>
</gene>
<keyword evidence="1" id="KW-1133">Transmembrane helix</keyword>
<reference evidence="2 3" key="1">
    <citation type="submission" date="2019-07" db="EMBL/GenBank/DDBJ databases">
        <authorList>
            <person name="Kim J."/>
        </authorList>
    </citation>
    <scope>NUCLEOTIDE SEQUENCE [LARGE SCALE GENOMIC DNA]</scope>
    <source>
        <strain evidence="2 3">N4</strain>
    </source>
</reference>
<dbReference type="Gene3D" id="1.10.1760.20">
    <property type="match status" value="1"/>
</dbReference>
<feature type="transmembrane region" description="Helical" evidence="1">
    <location>
        <begin position="80"/>
        <end position="110"/>
    </location>
</feature>
<feature type="transmembrane region" description="Helical" evidence="1">
    <location>
        <begin position="147"/>
        <end position="173"/>
    </location>
</feature>
<evidence type="ECO:0000313" key="3">
    <source>
        <dbReference type="Proteomes" id="UP000318102"/>
    </source>
</evidence>
<feature type="transmembrane region" description="Helical" evidence="1">
    <location>
        <begin position="51"/>
        <end position="68"/>
    </location>
</feature>
<evidence type="ECO:0000256" key="1">
    <source>
        <dbReference type="SAM" id="Phobius"/>
    </source>
</evidence>
<dbReference type="EMBL" id="VNJK01000002">
    <property type="protein sequence ID" value="TVX89584.1"/>
    <property type="molecule type" value="Genomic_DNA"/>
</dbReference>
<proteinExistence type="predicted"/>
<dbReference type="InterPro" id="IPR014535">
    <property type="entry name" value="Hpre_diP_synt_I"/>
</dbReference>
<dbReference type="AlphaFoldDB" id="A0A559IPL0"/>
<feature type="transmembrane region" description="Helical" evidence="1">
    <location>
        <begin position="20"/>
        <end position="39"/>
    </location>
</feature>
<sequence length="190" mass="20401">MPSSANYSSSSSSLKLKRTVIIAIFAAVAAVLGLVEAMIPTQMFMLIPGAKLGLANIMVLTCLCFLPWRDSLALVILKALILTLIYGAFSAFLFSFLGALFSFIVMYGLIRIGRGRLSLIGVSVMGGVAHNVGQLTAAYIVFQTTKIYFYLPALMLLGIVTGIFVGIAVKYVVASLSKLSLFEPFAPEMQ</sequence>
<dbReference type="Proteomes" id="UP000318102">
    <property type="component" value="Unassembled WGS sequence"/>
</dbReference>
<keyword evidence="1" id="KW-0472">Membrane</keyword>
<name>A0A559IPL0_9BACL</name>
<feature type="transmembrane region" description="Helical" evidence="1">
    <location>
        <begin position="117"/>
        <end position="141"/>
    </location>
</feature>
<comment type="caution">
    <text evidence="2">The sequence shown here is derived from an EMBL/GenBank/DDBJ whole genome shotgun (WGS) entry which is preliminary data.</text>
</comment>
<keyword evidence="3" id="KW-1185">Reference proteome</keyword>
<dbReference type="RefSeq" id="WP_144992213.1">
    <property type="nucleotide sequence ID" value="NZ_VNJK01000002.1"/>
</dbReference>
<keyword evidence="1" id="KW-0812">Transmembrane</keyword>
<evidence type="ECO:0000313" key="2">
    <source>
        <dbReference type="EMBL" id="TVX89584.1"/>
    </source>
</evidence>
<dbReference type="PIRSF" id="PIRSF027391">
    <property type="entry name" value="Hpre_diP_synt_I"/>
    <property type="match status" value="1"/>
</dbReference>